<feature type="non-terminal residue" evidence="2">
    <location>
        <position position="1"/>
    </location>
</feature>
<organism evidence="2">
    <name type="scientific">marine sediment metagenome</name>
    <dbReference type="NCBI Taxonomy" id="412755"/>
    <lineage>
        <taxon>unclassified sequences</taxon>
        <taxon>metagenomes</taxon>
        <taxon>ecological metagenomes</taxon>
    </lineage>
</organism>
<protein>
    <recommendedName>
        <fullName evidence="3">PGF-pre-PGF domain-containing protein</fullName>
    </recommendedName>
</protein>
<keyword evidence="1" id="KW-0472">Membrane</keyword>
<dbReference type="InterPro" id="IPR026453">
    <property type="entry name" value="PGF_pre_PGF"/>
</dbReference>
<evidence type="ECO:0000256" key="1">
    <source>
        <dbReference type="SAM" id="Phobius"/>
    </source>
</evidence>
<dbReference type="AlphaFoldDB" id="X1BS30"/>
<evidence type="ECO:0000313" key="2">
    <source>
        <dbReference type="EMBL" id="GAG74951.1"/>
    </source>
</evidence>
<reference evidence="2" key="1">
    <citation type="journal article" date="2014" name="Front. Microbiol.">
        <title>High frequency of phylogenetically diverse reductive dehalogenase-homologous genes in deep subseafloor sedimentary metagenomes.</title>
        <authorList>
            <person name="Kawai M."/>
            <person name="Futagami T."/>
            <person name="Toyoda A."/>
            <person name="Takaki Y."/>
            <person name="Nishi S."/>
            <person name="Hori S."/>
            <person name="Arai W."/>
            <person name="Tsubouchi T."/>
            <person name="Morono Y."/>
            <person name="Uchiyama I."/>
            <person name="Ito T."/>
            <person name="Fujiyama A."/>
            <person name="Inagaki F."/>
            <person name="Takami H."/>
        </authorList>
    </citation>
    <scope>NUCLEOTIDE SEQUENCE</scope>
    <source>
        <strain evidence="2">Expedition CK06-06</strain>
    </source>
</reference>
<name>X1BS30_9ZZZZ</name>
<keyword evidence="1" id="KW-1133">Transmembrane helix</keyword>
<dbReference type="EMBL" id="BART01018403">
    <property type="protein sequence ID" value="GAG74951.1"/>
    <property type="molecule type" value="Genomic_DNA"/>
</dbReference>
<comment type="caution">
    <text evidence="2">The sequence shown here is derived from an EMBL/GenBank/DDBJ whole genome shotgun (WGS) entry which is preliminary data.</text>
</comment>
<proteinExistence type="predicted"/>
<sequence length="191" mass="21447">AAEVRRATIEFQVLRSWIARMNIDERTIRLLMYSGGWQRLPTSFVGADSIYFYYEAETSGFSLFAVVGERMFTPPAPLPPVVVPPSPLPPVPTSPFVPPIFYTLLAIFSVGISALALFRALTWRIKPFVSLKSLKRVVPARPVITPARLKAPRRIKPAISLKRLKPVSITPAKFQLPAMQQARSRYQPKSQ</sequence>
<keyword evidence="1" id="KW-0812">Transmembrane</keyword>
<evidence type="ECO:0008006" key="3">
    <source>
        <dbReference type="Google" id="ProtNLM"/>
    </source>
</evidence>
<gene>
    <name evidence="2" type="ORF">S01H4_34750</name>
</gene>
<accession>X1BS30</accession>
<feature type="transmembrane region" description="Helical" evidence="1">
    <location>
        <begin position="100"/>
        <end position="122"/>
    </location>
</feature>
<dbReference type="NCBIfam" id="TIGR04213">
    <property type="entry name" value="PGF_pre_PGF"/>
    <property type="match status" value="1"/>
</dbReference>